<proteinExistence type="predicted"/>
<evidence type="ECO:0008006" key="5">
    <source>
        <dbReference type="Google" id="ProtNLM"/>
    </source>
</evidence>
<dbReference type="InterPro" id="IPR004045">
    <property type="entry name" value="Glutathione_S-Trfase_N"/>
</dbReference>
<dbReference type="InterPro" id="IPR036282">
    <property type="entry name" value="Glutathione-S-Trfase_C_sf"/>
</dbReference>
<name>A0A0K1EME4_CHOCO</name>
<dbReference type="Pfam" id="PF13410">
    <property type="entry name" value="GST_C_2"/>
    <property type="match status" value="1"/>
</dbReference>
<dbReference type="InterPro" id="IPR050983">
    <property type="entry name" value="GST_Omega/HSP26"/>
</dbReference>
<dbReference type="SUPFAM" id="SSF47616">
    <property type="entry name" value="GST C-terminal domain-like"/>
    <property type="match status" value="1"/>
</dbReference>
<evidence type="ECO:0000313" key="3">
    <source>
        <dbReference type="EMBL" id="AKT41803.1"/>
    </source>
</evidence>
<feature type="domain" description="GST C-terminal" evidence="2">
    <location>
        <begin position="119"/>
        <end position="245"/>
    </location>
</feature>
<dbReference type="AlphaFoldDB" id="A0A0K1EME4"/>
<dbReference type="InterPro" id="IPR036249">
    <property type="entry name" value="Thioredoxin-like_sf"/>
</dbReference>
<dbReference type="Proteomes" id="UP000067626">
    <property type="component" value="Chromosome"/>
</dbReference>
<dbReference type="CDD" id="cd00299">
    <property type="entry name" value="GST_C_family"/>
    <property type="match status" value="1"/>
</dbReference>
<dbReference type="PANTHER" id="PTHR43968:SF6">
    <property type="entry name" value="GLUTATHIONE S-TRANSFERASE OMEGA"/>
    <property type="match status" value="1"/>
</dbReference>
<dbReference type="PANTHER" id="PTHR43968">
    <property type="match status" value="1"/>
</dbReference>
<dbReference type="KEGG" id="ccro:CMC5_060140"/>
<sequence>MTRLHHLPFSPWSEKARWALDHHRVSYETVQHVPLVGDMRLRVLLRKPRGRVTVPILEDQGQIFPDSLSIARHAEAIGTGTPLFPAEHATQVQRWHQFSEELLNAGRGVFALKQADDVQAAQAALPRKLHPAVRSLLAPVARQTMNLFVAKYRIRDSERSHRPVLERLLEGLATVLSDGRQYLVGEQLTYADLAVAPALQMVRPVDKRFMPVGPGGRKAWSNDDLAERFPQLLAWRDALYEAHRS</sequence>
<feature type="domain" description="GST N-terminal" evidence="1">
    <location>
        <begin position="1"/>
        <end position="82"/>
    </location>
</feature>
<dbReference type="PROSITE" id="PS50404">
    <property type="entry name" value="GST_NTER"/>
    <property type="match status" value="1"/>
</dbReference>
<evidence type="ECO:0000259" key="2">
    <source>
        <dbReference type="PROSITE" id="PS50405"/>
    </source>
</evidence>
<evidence type="ECO:0000259" key="1">
    <source>
        <dbReference type="PROSITE" id="PS50404"/>
    </source>
</evidence>
<dbReference type="EMBL" id="CP012159">
    <property type="protein sequence ID" value="AKT41803.1"/>
    <property type="molecule type" value="Genomic_DNA"/>
</dbReference>
<dbReference type="PATRIC" id="fig|52.7.peg.6625"/>
<accession>A0A0K1EME4</accession>
<gene>
    <name evidence="3" type="ORF">CMC5_060140</name>
</gene>
<dbReference type="CDD" id="cd00570">
    <property type="entry name" value="GST_N_family"/>
    <property type="match status" value="1"/>
</dbReference>
<protein>
    <recommendedName>
        <fullName evidence="5">Glutathione S-transferase</fullName>
    </recommendedName>
</protein>
<dbReference type="Gene3D" id="3.40.30.10">
    <property type="entry name" value="Glutaredoxin"/>
    <property type="match status" value="1"/>
</dbReference>
<dbReference type="Pfam" id="PF13417">
    <property type="entry name" value="GST_N_3"/>
    <property type="match status" value="1"/>
</dbReference>
<dbReference type="STRING" id="52.CMC5_060140"/>
<organism evidence="3 4">
    <name type="scientific">Chondromyces crocatus</name>
    <dbReference type="NCBI Taxonomy" id="52"/>
    <lineage>
        <taxon>Bacteria</taxon>
        <taxon>Pseudomonadati</taxon>
        <taxon>Myxococcota</taxon>
        <taxon>Polyangia</taxon>
        <taxon>Polyangiales</taxon>
        <taxon>Polyangiaceae</taxon>
        <taxon>Chondromyces</taxon>
    </lineage>
</organism>
<evidence type="ECO:0000313" key="4">
    <source>
        <dbReference type="Proteomes" id="UP000067626"/>
    </source>
</evidence>
<dbReference type="GO" id="GO:0005737">
    <property type="term" value="C:cytoplasm"/>
    <property type="evidence" value="ECO:0007669"/>
    <property type="project" value="TreeGrafter"/>
</dbReference>
<dbReference type="SUPFAM" id="SSF52833">
    <property type="entry name" value="Thioredoxin-like"/>
    <property type="match status" value="1"/>
</dbReference>
<reference evidence="3 4" key="1">
    <citation type="submission" date="2015-07" db="EMBL/GenBank/DDBJ databases">
        <title>Genome analysis of myxobacterium Chondromyces crocatus Cm c5 reveals a high potential for natural compound synthesis and the genetic basis for the loss of fruiting body formation.</title>
        <authorList>
            <person name="Zaburannyi N."/>
            <person name="Bunk B."/>
            <person name="Maier J."/>
            <person name="Overmann J."/>
            <person name="Mueller R."/>
        </authorList>
    </citation>
    <scope>NUCLEOTIDE SEQUENCE [LARGE SCALE GENOMIC DNA]</scope>
    <source>
        <strain evidence="3 4">Cm c5</strain>
    </source>
</reference>
<dbReference type="InterPro" id="IPR010987">
    <property type="entry name" value="Glutathione-S-Trfase_C-like"/>
</dbReference>
<dbReference type="PROSITE" id="PS50405">
    <property type="entry name" value="GST_CTER"/>
    <property type="match status" value="1"/>
</dbReference>
<dbReference type="Gene3D" id="1.20.1050.10">
    <property type="match status" value="2"/>
</dbReference>
<dbReference type="RefSeq" id="WP_050433531.1">
    <property type="nucleotide sequence ID" value="NZ_CP012159.1"/>
</dbReference>
<keyword evidence="4" id="KW-1185">Reference proteome</keyword>